<evidence type="ECO:0000313" key="2">
    <source>
        <dbReference type="Proteomes" id="UP000011599"/>
    </source>
</evidence>
<evidence type="ECO:0008006" key="3">
    <source>
        <dbReference type="Google" id="ProtNLM"/>
    </source>
</evidence>
<dbReference type="STRING" id="1114856.GCA_000383975_00196"/>
<dbReference type="PATRIC" id="fig|1114856.3.peg.3649"/>
<proteinExistence type="predicted"/>
<dbReference type="SUPFAM" id="SSF54427">
    <property type="entry name" value="NTF2-like"/>
    <property type="match status" value="1"/>
</dbReference>
<dbReference type="GO" id="GO:0030638">
    <property type="term" value="P:polyketide metabolic process"/>
    <property type="evidence" value="ECO:0007669"/>
    <property type="project" value="InterPro"/>
</dbReference>
<dbReference type="eggNOG" id="arCOG06513">
    <property type="taxonomic scope" value="Archaea"/>
</dbReference>
<dbReference type="Proteomes" id="UP000011599">
    <property type="component" value="Unassembled WGS sequence"/>
</dbReference>
<accession>L9VNA9</accession>
<comment type="caution">
    <text evidence="1">The sequence shown here is derived from an EMBL/GenBank/DDBJ whole genome shotgun (WGS) entry which is preliminary data.</text>
</comment>
<dbReference type="Pfam" id="PF07366">
    <property type="entry name" value="SnoaL"/>
    <property type="match status" value="1"/>
</dbReference>
<dbReference type="PANTHER" id="PTHR38436">
    <property type="entry name" value="POLYKETIDE CYCLASE SNOAL-LIKE DOMAIN"/>
    <property type="match status" value="1"/>
</dbReference>
<dbReference type="Gene3D" id="3.10.450.50">
    <property type="match status" value="1"/>
</dbReference>
<organism evidence="1 2">
    <name type="scientific">Natronorubrum tibetense GA33</name>
    <dbReference type="NCBI Taxonomy" id="1114856"/>
    <lineage>
        <taxon>Archaea</taxon>
        <taxon>Methanobacteriati</taxon>
        <taxon>Methanobacteriota</taxon>
        <taxon>Stenosarchaea group</taxon>
        <taxon>Halobacteria</taxon>
        <taxon>Halobacteriales</taxon>
        <taxon>Natrialbaceae</taxon>
        <taxon>Natronorubrum</taxon>
    </lineage>
</organism>
<dbReference type="PANTHER" id="PTHR38436:SF1">
    <property type="entry name" value="ESTER CYCLASE"/>
    <property type="match status" value="1"/>
</dbReference>
<sequence>MTFLERPFAAESPRETRTYPNEIMEVDAIPQQNERIVHDYVTALWQDHEFDRVPEFVDDAFTYTDPMLSEPVRGPREFREYLRATEAAFPDFHVLPESVVADDDVVLVEWTLTGTHDGPLEGIPPTGRQLILRGMSTVRLEGGKLTTGRTYWDTADGNAQLGLEFPAVVGQLPKLAYRKLTGRR</sequence>
<dbReference type="OrthoDB" id="8685at2157"/>
<dbReference type="InterPro" id="IPR032710">
    <property type="entry name" value="NTF2-like_dom_sf"/>
</dbReference>
<dbReference type="InterPro" id="IPR009959">
    <property type="entry name" value="Cyclase_SnoaL-like"/>
</dbReference>
<evidence type="ECO:0000313" key="1">
    <source>
        <dbReference type="EMBL" id="ELY38462.1"/>
    </source>
</evidence>
<reference evidence="1 2" key="1">
    <citation type="journal article" date="2014" name="PLoS Genet.">
        <title>Phylogenetically driven sequencing of extremely halophilic archaea reveals strategies for static and dynamic osmo-response.</title>
        <authorList>
            <person name="Becker E.A."/>
            <person name="Seitzer P.M."/>
            <person name="Tritt A."/>
            <person name="Larsen D."/>
            <person name="Krusor M."/>
            <person name="Yao A.I."/>
            <person name="Wu D."/>
            <person name="Madern D."/>
            <person name="Eisen J.A."/>
            <person name="Darling A.E."/>
            <person name="Facciotti M.T."/>
        </authorList>
    </citation>
    <scope>NUCLEOTIDE SEQUENCE [LARGE SCALE GENOMIC DNA]</scope>
    <source>
        <strain evidence="1 2">GA33</strain>
    </source>
</reference>
<keyword evidence="2" id="KW-1185">Reference proteome</keyword>
<dbReference type="EMBL" id="AOHW01000042">
    <property type="protein sequence ID" value="ELY38462.1"/>
    <property type="molecule type" value="Genomic_DNA"/>
</dbReference>
<protein>
    <recommendedName>
        <fullName evidence="3">Ester cyclase</fullName>
    </recommendedName>
</protein>
<gene>
    <name evidence="1" type="ORF">C496_17607</name>
</gene>
<dbReference type="AlphaFoldDB" id="L9VNA9"/>
<name>L9VNA9_9EURY</name>